<dbReference type="RefSeq" id="WP_093324980.1">
    <property type="nucleotide sequence ID" value="NZ_FOAF01000002.1"/>
</dbReference>
<feature type="transmembrane region" description="Helical" evidence="1">
    <location>
        <begin position="128"/>
        <end position="148"/>
    </location>
</feature>
<keyword evidence="3" id="KW-1185">Reference proteome</keyword>
<organism evidence="2 3">
    <name type="scientific">Olivibacter domesticus</name>
    <name type="common">Pseudosphingobacterium domesticum</name>
    <dbReference type="NCBI Taxonomy" id="407022"/>
    <lineage>
        <taxon>Bacteria</taxon>
        <taxon>Pseudomonadati</taxon>
        <taxon>Bacteroidota</taxon>
        <taxon>Sphingobacteriia</taxon>
        <taxon>Sphingobacteriales</taxon>
        <taxon>Sphingobacteriaceae</taxon>
        <taxon>Olivibacter</taxon>
    </lineage>
</organism>
<dbReference type="OrthoDB" id="628904at2"/>
<feature type="transmembrane region" description="Helical" evidence="1">
    <location>
        <begin position="319"/>
        <end position="351"/>
    </location>
</feature>
<keyword evidence="1" id="KW-0812">Transmembrane</keyword>
<protein>
    <recommendedName>
        <fullName evidence="4">ABC-2 type transport system permease protein</fullName>
    </recommendedName>
</protein>
<evidence type="ECO:0000313" key="3">
    <source>
        <dbReference type="Proteomes" id="UP000199421"/>
    </source>
</evidence>
<feature type="transmembrane region" description="Helical" evidence="1">
    <location>
        <begin position="168"/>
        <end position="186"/>
    </location>
</feature>
<feature type="transmembrane region" description="Helical" evidence="1">
    <location>
        <begin position="12"/>
        <end position="31"/>
    </location>
</feature>
<evidence type="ECO:0008006" key="4">
    <source>
        <dbReference type="Google" id="ProtNLM"/>
    </source>
</evidence>
<feature type="transmembrane region" description="Helical" evidence="1">
    <location>
        <begin position="99"/>
        <end position="122"/>
    </location>
</feature>
<keyword evidence="1" id="KW-1133">Transmembrane helix</keyword>
<feature type="transmembrane region" description="Helical" evidence="1">
    <location>
        <begin position="259"/>
        <end position="280"/>
    </location>
</feature>
<dbReference type="EMBL" id="FOAF01000002">
    <property type="protein sequence ID" value="SEL49057.1"/>
    <property type="molecule type" value="Genomic_DNA"/>
</dbReference>
<reference evidence="3" key="1">
    <citation type="submission" date="2016-10" db="EMBL/GenBank/DDBJ databases">
        <authorList>
            <person name="Varghese N."/>
            <person name="Submissions S."/>
        </authorList>
    </citation>
    <scope>NUCLEOTIDE SEQUENCE [LARGE SCALE GENOMIC DNA]</scope>
    <source>
        <strain evidence="3">DSM 18733</strain>
    </source>
</reference>
<feature type="transmembrane region" description="Helical" evidence="1">
    <location>
        <begin position="43"/>
        <end position="66"/>
    </location>
</feature>
<evidence type="ECO:0000313" key="2">
    <source>
        <dbReference type="EMBL" id="SEL49057.1"/>
    </source>
</evidence>
<name>A0A1H7QP38_OLID1</name>
<accession>A0A1H7QP38</accession>
<evidence type="ECO:0000256" key="1">
    <source>
        <dbReference type="SAM" id="Phobius"/>
    </source>
</evidence>
<feature type="transmembrane region" description="Helical" evidence="1">
    <location>
        <begin position="292"/>
        <end position="313"/>
    </location>
</feature>
<dbReference type="AlphaFoldDB" id="A0A1H7QP38"/>
<dbReference type="STRING" id="407022.SAMN05661044_02650"/>
<proteinExistence type="predicted"/>
<feature type="transmembrane region" description="Helical" evidence="1">
    <location>
        <begin position="218"/>
        <end position="239"/>
    </location>
</feature>
<sequence length="358" mass="41580">MLVFYKIFVADFYRVHFGFFLFVTLILFGAGDPGQLLAFHTGVIYAILTNSFPLTITICLWFVYLLKSLLFIREKLKEEAQQFLCYSFSSLSKTARMTYWFTTMVLINMPILLYAITCALVGFYSKNIIIALLLIIVIIAFISAGSFVADRFFYRRITVQTAKENKFYFANTLPISYLFIGMKYLLAEQKLAYGICKLFSYLLIIGMYHIFHDLQNNVALAAIIVTSFVIAHVVLLFAQFRFEYQSLAILRNLPYTDNFRFYAALKRNFLLFIPEVIWLFSRFKFFESGILALYMLSLSIFLYQSISLVGLKLDSFVKFTFFLFLFLVIIIPIGYLAVISIILLCTAWAIFKLKTQPY</sequence>
<keyword evidence="1" id="KW-0472">Membrane</keyword>
<gene>
    <name evidence="2" type="ORF">SAMN05661044_02650</name>
</gene>
<feature type="transmembrane region" description="Helical" evidence="1">
    <location>
        <begin position="192"/>
        <end position="211"/>
    </location>
</feature>
<dbReference type="Proteomes" id="UP000199421">
    <property type="component" value="Unassembled WGS sequence"/>
</dbReference>